<dbReference type="PANTHER" id="PTHR43022">
    <property type="entry name" value="PROTEIN SMF"/>
    <property type="match status" value="1"/>
</dbReference>
<dbReference type="InterPro" id="IPR010994">
    <property type="entry name" value="RuvA_2-like"/>
</dbReference>
<organism evidence="3 4">
    <name type="scientific">Vicingus serpentipes</name>
    <dbReference type="NCBI Taxonomy" id="1926625"/>
    <lineage>
        <taxon>Bacteria</taxon>
        <taxon>Pseudomonadati</taxon>
        <taxon>Bacteroidota</taxon>
        <taxon>Flavobacteriia</taxon>
        <taxon>Flavobacteriales</taxon>
        <taxon>Vicingaceae</taxon>
        <taxon>Vicingus</taxon>
    </lineage>
</organism>
<accession>A0A5C6RR76</accession>
<dbReference type="GO" id="GO:0006281">
    <property type="term" value="P:DNA repair"/>
    <property type="evidence" value="ECO:0007669"/>
    <property type="project" value="InterPro"/>
</dbReference>
<dbReference type="SUPFAM" id="SSF47781">
    <property type="entry name" value="RuvA domain 2-like"/>
    <property type="match status" value="1"/>
</dbReference>
<evidence type="ECO:0000313" key="4">
    <source>
        <dbReference type="Proteomes" id="UP000321721"/>
    </source>
</evidence>
<protein>
    <submittedName>
        <fullName evidence="3">DNA-protecting protein DprA</fullName>
    </submittedName>
</protein>
<dbReference type="GO" id="GO:0003677">
    <property type="term" value="F:DNA binding"/>
    <property type="evidence" value="ECO:0007669"/>
    <property type="project" value="InterPro"/>
</dbReference>
<dbReference type="InterPro" id="IPR036388">
    <property type="entry name" value="WH-like_DNA-bd_sf"/>
</dbReference>
<dbReference type="InterPro" id="IPR057666">
    <property type="entry name" value="DrpA_SLOG"/>
</dbReference>
<dbReference type="GO" id="GO:0009294">
    <property type="term" value="P:DNA-mediated transformation"/>
    <property type="evidence" value="ECO:0007669"/>
    <property type="project" value="InterPro"/>
</dbReference>
<proteinExistence type="inferred from homology"/>
<evidence type="ECO:0000259" key="2">
    <source>
        <dbReference type="SMART" id="SM00278"/>
    </source>
</evidence>
<dbReference type="Gene3D" id="1.10.10.10">
    <property type="entry name" value="Winged helix-like DNA-binding domain superfamily/Winged helix DNA-binding domain"/>
    <property type="match status" value="1"/>
</dbReference>
<dbReference type="Pfam" id="PF02481">
    <property type="entry name" value="DNA_processg_A"/>
    <property type="match status" value="1"/>
</dbReference>
<dbReference type="NCBIfam" id="TIGR00732">
    <property type="entry name" value="dprA"/>
    <property type="match status" value="1"/>
</dbReference>
<sequence>MNQQLLYHIALTAIPNIGNITAKKLIAFCGGAEAVFEEKKSALEKIPGIGAVNASRIIDHKAEALTLASQELIFIEKNNIKALCFNDGLFPKRLSHCEDGPIVLFSKGDFDYNTKKVISIVGTRKATDYGKDFCAQLLVDLKPHNPLIVSGLAFGVDVCAHKEALNNNLATIGVTAHGLDRLYPSQHKPVANQMLNNGGLVSEFLSGTKPERENFPKRNRIVSGLADAIIVIESSKKGGSLITAELGNSYNRDVFALPGRVTDSQSEGCNALIKQNKAHLLQSFKDIEYIMGWEAQSPKNNKQAQLFIELTQEEQLLFDLLKEQDKTNIDDLALKAKFPMSKTASLLLEMEFNNLIKSLPGKMYKVV</sequence>
<keyword evidence="4" id="KW-1185">Reference proteome</keyword>
<dbReference type="InterPro" id="IPR003488">
    <property type="entry name" value="DprA"/>
</dbReference>
<dbReference type="EMBL" id="VOOS01000004">
    <property type="protein sequence ID" value="TXB64778.1"/>
    <property type="molecule type" value="Genomic_DNA"/>
</dbReference>
<dbReference type="Pfam" id="PF17782">
    <property type="entry name" value="WHD_DprA"/>
    <property type="match status" value="1"/>
</dbReference>
<name>A0A5C6RR76_9FLAO</name>
<dbReference type="PANTHER" id="PTHR43022:SF1">
    <property type="entry name" value="PROTEIN SMF"/>
    <property type="match status" value="1"/>
</dbReference>
<evidence type="ECO:0000256" key="1">
    <source>
        <dbReference type="ARBA" id="ARBA00006525"/>
    </source>
</evidence>
<dbReference type="Proteomes" id="UP000321721">
    <property type="component" value="Unassembled WGS sequence"/>
</dbReference>
<gene>
    <name evidence="3" type="primary">dprA</name>
    <name evidence="3" type="ORF">FRY74_10020</name>
</gene>
<comment type="similarity">
    <text evidence="1">Belongs to the DprA/Smf family.</text>
</comment>
<reference evidence="3 4" key="1">
    <citation type="submission" date="2019-08" db="EMBL/GenBank/DDBJ databases">
        <title>Genome of Vicingus serpentipes NCIMB 15042.</title>
        <authorList>
            <person name="Bowman J.P."/>
        </authorList>
    </citation>
    <scope>NUCLEOTIDE SEQUENCE [LARGE SCALE GENOMIC DNA]</scope>
    <source>
        <strain evidence="3 4">NCIMB 15042</strain>
    </source>
</reference>
<dbReference type="InterPro" id="IPR003583">
    <property type="entry name" value="Hlx-hairpin-Hlx_DNA-bd_motif"/>
</dbReference>
<dbReference type="OrthoDB" id="9785707at2"/>
<dbReference type="InterPro" id="IPR041614">
    <property type="entry name" value="DprA_WH"/>
</dbReference>
<dbReference type="Gene3D" id="3.40.50.450">
    <property type="match status" value="1"/>
</dbReference>
<feature type="domain" description="Helix-hairpin-helix DNA-binding motif class 1" evidence="2">
    <location>
        <begin position="41"/>
        <end position="60"/>
    </location>
</feature>
<evidence type="ECO:0000313" key="3">
    <source>
        <dbReference type="EMBL" id="TXB64778.1"/>
    </source>
</evidence>
<comment type="caution">
    <text evidence="3">The sequence shown here is derived from an EMBL/GenBank/DDBJ whole genome shotgun (WGS) entry which is preliminary data.</text>
</comment>
<dbReference type="AlphaFoldDB" id="A0A5C6RR76"/>
<dbReference type="SMART" id="SM00278">
    <property type="entry name" value="HhH1"/>
    <property type="match status" value="2"/>
</dbReference>
<dbReference type="SUPFAM" id="SSF102405">
    <property type="entry name" value="MCP/YpsA-like"/>
    <property type="match status" value="1"/>
</dbReference>
<dbReference type="RefSeq" id="WP_147101067.1">
    <property type="nucleotide sequence ID" value="NZ_VOOS01000004.1"/>
</dbReference>
<feature type="domain" description="Helix-hairpin-helix DNA-binding motif class 1" evidence="2">
    <location>
        <begin position="9"/>
        <end position="28"/>
    </location>
</feature>